<evidence type="ECO:0000313" key="2">
    <source>
        <dbReference type="Proteomes" id="UP000184071"/>
    </source>
</evidence>
<name>A0A1M5VAH7_9FLAO</name>
<dbReference type="EMBL" id="FQWC01000010">
    <property type="protein sequence ID" value="SHH72240.1"/>
    <property type="molecule type" value="Genomic_DNA"/>
</dbReference>
<dbReference type="SUPFAM" id="SSF160574">
    <property type="entry name" value="BT0923-like"/>
    <property type="match status" value="1"/>
</dbReference>
<proteinExistence type="predicted"/>
<dbReference type="Gene3D" id="3.10.450.360">
    <property type="match status" value="1"/>
</dbReference>
<gene>
    <name evidence="1" type="ORF">SAMN05443663_11091</name>
</gene>
<dbReference type="Proteomes" id="UP000184071">
    <property type="component" value="Unassembled WGS sequence"/>
</dbReference>
<evidence type="ECO:0008006" key="3">
    <source>
        <dbReference type="Google" id="ProtNLM"/>
    </source>
</evidence>
<reference evidence="2" key="1">
    <citation type="submission" date="2016-11" db="EMBL/GenBank/DDBJ databases">
        <authorList>
            <person name="Varghese N."/>
            <person name="Submissions S."/>
        </authorList>
    </citation>
    <scope>NUCLEOTIDE SEQUENCE [LARGE SCALE GENOMIC DNA]</scope>
    <source>
        <strain evidence="2">DSM 17963</strain>
    </source>
</reference>
<keyword evidence="2" id="KW-1185">Reference proteome</keyword>
<organism evidence="1 2">
    <name type="scientific">Flavobacterium defluvii</name>
    <dbReference type="NCBI Taxonomy" id="370979"/>
    <lineage>
        <taxon>Bacteria</taxon>
        <taxon>Pseudomonadati</taxon>
        <taxon>Bacteroidota</taxon>
        <taxon>Flavobacteriia</taxon>
        <taxon>Flavobacteriales</taxon>
        <taxon>Flavobacteriaceae</taxon>
        <taxon>Flavobacterium</taxon>
    </lineage>
</organism>
<accession>A0A1M5VAH7</accession>
<dbReference type="AlphaFoldDB" id="A0A1M5VAH7"/>
<protein>
    <recommendedName>
        <fullName evidence="3">Beta-lactamase-inhibitor-like, PepSY-like</fullName>
    </recommendedName>
</protein>
<evidence type="ECO:0000313" key="1">
    <source>
        <dbReference type="EMBL" id="SHH72240.1"/>
    </source>
</evidence>
<sequence length="169" mass="19128">MMIYLCCSFLSAQTSMLQPSETIKAAFTKQYPKKNPYWTMEMGKNDSDIRFVAKFITNAKTQAYAVYDSDGNLKAYKESISSAKLPKNIQVYLNANYLEQPKPVSNTKSKSKAKIKAKVVNVPIKEAYSVVDDKNNKTYEVKAKKEGKNFNLVFDAEGNLIRTIQLAQK</sequence>